<evidence type="ECO:0000256" key="5">
    <source>
        <dbReference type="ARBA" id="ARBA00022840"/>
    </source>
</evidence>
<dbReference type="Pfam" id="PF05190">
    <property type="entry name" value="MutS_IV"/>
    <property type="match status" value="1"/>
</dbReference>
<dbReference type="InterPro" id="IPR007695">
    <property type="entry name" value="DNA_mismatch_repair_MutS-lik_N"/>
</dbReference>
<evidence type="ECO:0000313" key="12">
    <source>
        <dbReference type="Proteomes" id="UP001164746"/>
    </source>
</evidence>
<evidence type="ECO:0000259" key="10">
    <source>
        <dbReference type="PROSITE" id="PS00486"/>
    </source>
</evidence>
<keyword evidence="7" id="KW-0234">DNA repair</keyword>
<protein>
    <submittedName>
        <fullName evidence="11">MSH3-like protein</fullName>
    </submittedName>
</protein>
<evidence type="ECO:0000256" key="2">
    <source>
        <dbReference type="ARBA" id="ARBA00007094"/>
    </source>
</evidence>
<keyword evidence="5" id="KW-0067">ATP-binding</keyword>
<dbReference type="InterPro" id="IPR027417">
    <property type="entry name" value="P-loop_NTPase"/>
</dbReference>
<dbReference type="Gene3D" id="3.40.50.300">
    <property type="entry name" value="P-loop containing nucleotide triphosphate hydrolases"/>
    <property type="match status" value="1"/>
</dbReference>
<keyword evidence="8" id="KW-0539">Nucleus</keyword>
<dbReference type="PROSITE" id="PS00486">
    <property type="entry name" value="DNA_MISMATCH_REPAIR_2"/>
    <property type="match status" value="1"/>
</dbReference>
<reference evidence="11" key="1">
    <citation type="submission" date="2022-11" db="EMBL/GenBank/DDBJ databases">
        <title>Centuries of genome instability and evolution in soft-shell clam transmissible cancer (bioRxiv).</title>
        <authorList>
            <person name="Hart S.F.M."/>
            <person name="Yonemitsu M.A."/>
            <person name="Giersch R.M."/>
            <person name="Beal B.F."/>
            <person name="Arriagada G."/>
            <person name="Davis B.W."/>
            <person name="Ostrander E.A."/>
            <person name="Goff S.P."/>
            <person name="Metzger M.J."/>
        </authorList>
    </citation>
    <scope>NUCLEOTIDE SEQUENCE</scope>
    <source>
        <strain evidence="11">MELC-2E11</strain>
        <tissue evidence="11">Siphon/mantle</tissue>
    </source>
</reference>
<sequence>MPPKAKRQSKHDSLKQPVLSKFFNANHNFSEKRARSVVEIIDSDDEKECDETLTPERKKQKISTENEQGLSKHEQSSVGLKEVVNRAKQKLLNFACESNQNDSKGTEAINQFDFSILKRMKQDKSDEISTAQTGDESEVGKNVKEKLKSFSPVIKAKKDVCLRSGDGRAVKYTPLEQQYMEFQEQCPDAVLAVECGYKYRFFGDDAKVGVVRQTETAALKAAGANKSAPFTRKLSAIYTLSTLIGLDILHAGQESGMGSMRIERKSSEIFKKTTVLRTVSDFYKMSTDLQFVLGLPDCIQSCLSALIHHLGDFQLQDVLVDTSTFTPFSGLSDTMQLDSCALRQLEVFHNQTDGQERGSLFNVVNHTLTKPGARLLRSWLAKPSTSYNEIMLRQEAVQHLVECGPELLDRWTQLLTQLPDIELKLTTSFLKKISPADFIALCESLRRLKQGFTGLQSVSFGSVTSTRLLDHMDQVPKLLDDVEQLTINLDHKAAKENKKSELFLDTSSYPGLKKAVELIACVTGQLQEQRRHVRLVLGQPGLEFTTVMGVEFLVEVRNSNIALVPKDWVKINSTKAVSRFHSPEIVSLYKELQQAREQRDIEAGVAWTCFLGEFSSRYQRYKQAVRCVAEVDCLLSLAVLALQDSYCKEKVMLITGPNMGGKSCYIKQVALIALLGQIGSYVPAKSATLGILDGIYTRMGAADHIFRGQSTFMVEVEETSSIIERATSRSLVILDELGRGTSTHDGVAIAHATLHYFVKEVDCFTLFVTHYPILAELEDKFPGRINYDL</sequence>
<dbReference type="SMART" id="SM00534">
    <property type="entry name" value="MUTSac"/>
    <property type="match status" value="1"/>
</dbReference>
<keyword evidence="3" id="KW-0547">Nucleotide-binding</keyword>
<comment type="similarity">
    <text evidence="2">Belongs to the DNA mismatch repair MutS family. MSH3 subfamily.</text>
</comment>
<dbReference type="InterPro" id="IPR045076">
    <property type="entry name" value="MutS"/>
</dbReference>
<dbReference type="InterPro" id="IPR036187">
    <property type="entry name" value="DNA_mismatch_repair_MutS_sf"/>
</dbReference>
<dbReference type="InterPro" id="IPR036678">
    <property type="entry name" value="MutS_con_dom_sf"/>
</dbReference>
<keyword evidence="12" id="KW-1185">Reference proteome</keyword>
<accession>A0ABY7DSH4</accession>
<evidence type="ECO:0000256" key="4">
    <source>
        <dbReference type="ARBA" id="ARBA00022763"/>
    </source>
</evidence>
<dbReference type="Pfam" id="PF05192">
    <property type="entry name" value="MutS_III"/>
    <property type="match status" value="1"/>
</dbReference>
<dbReference type="Pfam" id="PF00488">
    <property type="entry name" value="MutS_V"/>
    <property type="match status" value="1"/>
</dbReference>
<dbReference type="Gene3D" id="3.30.420.110">
    <property type="entry name" value="MutS, connector domain"/>
    <property type="match status" value="1"/>
</dbReference>
<evidence type="ECO:0000256" key="1">
    <source>
        <dbReference type="ARBA" id="ARBA00004123"/>
    </source>
</evidence>
<dbReference type="Gene3D" id="3.40.1170.10">
    <property type="entry name" value="DNA repair protein MutS, domain I"/>
    <property type="match status" value="1"/>
</dbReference>
<dbReference type="SUPFAM" id="SSF55271">
    <property type="entry name" value="DNA repair protein MutS, domain I"/>
    <property type="match status" value="1"/>
</dbReference>
<dbReference type="SUPFAM" id="SSF52540">
    <property type="entry name" value="P-loop containing nucleoside triphosphate hydrolases"/>
    <property type="match status" value="1"/>
</dbReference>
<feature type="region of interest" description="Disordered" evidence="9">
    <location>
        <begin position="42"/>
        <end position="77"/>
    </location>
</feature>
<dbReference type="InterPro" id="IPR016151">
    <property type="entry name" value="DNA_mismatch_repair_MutS_N"/>
</dbReference>
<dbReference type="InterPro" id="IPR000432">
    <property type="entry name" value="DNA_mismatch_repair_MutS_C"/>
</dbReference>
<dbReference type="Gene3D" id="1.10.1420.10">
    <property type="match status" value="2"/>
</dbReference>
<dbReference type="PANTHER" id="PTHR11361:SF122">
    <property type="entry name" value="DNA MISMATCH REPAIR PROTEIN MSH3"/>
    <property type="match status" value="1"/>
</dbReference>
<comment type="subcellular location">
    <subcellularLocation>
        <location evidence="1">Nucleus</location>
    </subcellularLocation>
</comment>
<evidence type="ECO:0000256" key="9">
    <source>
        <dbReference type="SAM" id="MobiDB-lite"/>
    </source>
</evidence>
<feature type="domain" description="DNA mismatch repair proteins mutS family" evidence="10">
    <location>
        <begin position="730"/>
        <end position="746"/>
    </location>
</feature>
<organism evidence="11 12">
    <name type="scientific">Mya arenaria</name>
    <name type="common">Soft-shell clam</name>
    <dbReference type="NCBI Taxonomy" id="6604"/>
    <lineage>
        <taxon>Eukaryota</taxon>
        <taxon>Metazoa</taxon>
        <taxon>Spiralia</taxon>
        <taxon>Lophotrochozoa</taxon>
        <taxon>Mollusca</taxon>
        <taxon>Bivalvia</taxon>
        <taxon>Autobranchia</taxon>
        <taxon>Heteroconchia</taxon>
        <taxon>Euheterodonta</taxon>
        <taxon>Imparidentia</taxon>
        <taxon>Neoheterodontei</taxon>
        <taxon>Myida</taxon>
        <taxon>Myoidea</taxon>
        <taxon>Myidae</taxon>
        <taxon>Mya</taxon>
    </lineage>
</organism>
<dbReference type="InterPro" id="IPR007696">
    <property type="entry name" value="DNA_mismatch_repair_MutS_core"/>
</dbReference>
<dbReference type="Proteomes" id="UP001164746">
    <property type="component" value="Chromosome 3"/>
</dbReference>
<evidence type="ECO:0000256" key="8">
    <source>
        <dbReference type="ARBA" id="ARBA00023242"/>
    </source>
</evidence>
<dbReference type="Pfam" id="PF01624">
    <property type="entry name" value="MutS_I"/>
    <property type="match status" value="1"/>
</dbReference>
<feature type="compositionally biased region" description="Acidic residues" evidence="9">
    <location>
        <begin position="42"/>
        <end position="53"/>
    </location>
</feature>
<dbReference type="PANTHER" id="PTHR11361">
    <property type="entry name" value="DNA MISMATCH REPAIR PROTEIN MUTS FAMILY MEMBER"/>
    <property type="match status" value="1"/>
</dbReference>
<keyword evidence="4" id="KW-0227">DNA damage</keyword>
<evidence type="ECO:0000256" key="6">
    <source>
        <dbReference type="ARBA" id="ARBA00023125"/>
    </source>
</evidence>
<keyword evidence="6" id="KW-0238">DNA-binding</keyword>
<dbReference type="SUPFAM" id="SSF48334">
    <property type="entry name" value="DNA repair protein MutS, domain III"/>
    <property type="match status" value="1"/>
</dbReference>
<evidence type="ECO:0000256" key="7">
    <source>
        <dbReference type="ARBA" id="ARBA00023204"/>
    </source>
</evidence>
<gene>
    <name evidence="11" type="ORF">MAR_025045</name>
</gene>
<evidence type="ECO:0000256" key="3">
    <source>
        <dbReference type="ARBA" id="ARBA00022741"/>
    </source>
</evidence>
<proteinExistence type="inferred from homology"/>
<name>A0ABY7DSH4_MYAAR</name>
<dbReference type="InterPro" id="IPR007861">
    <property type="entry name" value="DNA_mismatch_repair_MutS_clamp"/>
</dbReference>
<evidence type="ECO:0000313" key="11">
    <source>
        <dbReference type="EMBL" id="WAR00673.1"/>
    </source>
</evidence>
<dbReference type="EMBL" id="CP111014">
    <property type="protein sequence ID" value="WAR00673.1"/>
    <property type="molecule type" value="Genomic_DNA"/>
</dbReference>
<dbReference type="SMART" id="SM00533">
    <property type="entry name" value="MUTSd"/>
    <property type="match status" value="1"/>
</dbReference>